<dbReference type="AlphaFoldDB" id="A0A7Z7INJ9"/>
<evidence type="ECO:0000313" key="1">
    <source>
        <dbReference type="EMBL" id="SOJ56906.1"/>
    </source>
</evidence>
<sequence length="33" mass="3659">MTEPGLVAIELTDEERKLFVLALNEYGGTAQHI</sequence>
<reference evidence="1 2" key="1">
    <citation type="submission" date="2017-10" db="EMBL/GenBank/DDBJ databases">
        <authorList>
            <consortium name="Urmite Genomes"/>
        </authorList>
    </citation>
    <scope>NUCLEOTIDE SEQUENCE [LARGE SCALE GENOMIC DNA]</scope>
    <source>
        <strain evidence="1 2">FB-527</strain>
    </source>
</reference>
<dbReference type="EMBL" id="OCTY01000002">
    <property type="protein sequence ID" value="SOJ56906.1"/>
    <property type="molecule type" value="Genomic_DNA"/>
</dbReference>
<organism evidence="1 2">
    <name type="scientific">Mycobacterium simulans</name>
    <dbReference type="NCBI Taxonomy" id="627089"/>
    <lineage>
        <taxon>Bacteria</taxon>
        <taxon>Bacillati</taxon>
        <taxon>Actinomycetota</taxon>
        <taxon>Actinomycetes</taxon>
        <taxon>Mycobacteriales</taxon>
        <taxon>Mycobacteriaceae</taxon>
        <taxon>Mycobacterium</taxon>
    </lineage>
</organism>
<gene>
    <name evidence="1" type="ORF">MSIMFB_04383</name>
</gene>
<name>A0A7Z7INJ9_9MYCO</name>
<comment type="caution">
    <text evidence="1">The sequence shown here is derived from an EMBL/GenBank/DDBJ whole genome shotgun (WGS) entry which is preliminary data.</text>
</comment>
<accession>A0A7Z7INJ9</accession>
<protein>
    <submittedName>
        <fullName evidence="1">Uncharacterized protein</fullName>
    </submittedName>
</protein>
<keyword evidence="2" id="KW-1185">Reference proteome</keyword>
<proteinExistence type="predicted"/>
<dbReference type="Proteomes" id="UP000554965">
    <property type="component" value="Unassembled WGS sequence"/>
</dbReference>
<evidence type="ECO:0000313" key="2">
    <source>
        <dbReference type="Proteomes" id="UP000554965"/>
    </source>
</evidence>